<sequence>MCGHPLLEAFRFCSLGWNLEGIKEDMDMPAMVEIGIEYRGKDDVTSNDNVGSSTACIKDSCNDNNEEEPPPKRIVHHRR</sequence>
<dbReference type="EMBL" id="CAJGYO010000005">
    <property type="protein sequence ID" value="CAD6231096.1"/>
    <property type="molecule type" value="Genomic_DNA"/>
</dbReference>
<reference evidence="2" key="1">
    <citation type="submission" date="2020-10" db="EMBL/GenBank/DDBJ databases">
        <authorList>
            <person name="Han B."/>
            <person name="Lu T."/>
            <person name="Zhao Q."/>
            <person name="Huang X."/>
            <person name="Zhao Y."/>
        </authorList>
    </citation>
    <scope>NUCLEOTIDE SEQUENCE</scope>
</reference>
<evidence type="ECO:0000313" key="3">
    <source>
        <dbReference type="Proteomes" id="UP000604825"/>
    </source>
</evidence>
<name>A0A811P035_9POAL</name>
<dbReference type="OrthoDB" id="10502605at2759"/>
<evidence type="ECO:0000256" key="1">
    <source>
        <dbReference type="SAM" id="MobiDB-lite"/>
    </source>
</evidence>
<dbReference type="AlphaFoldDB" id="A0A811P035"/>
<evidence type="ECO:0000313" key="2">
    <source>
        <dbReference type="EMBL" id="CAD6231096.1"/>
    </source>
</evidence>
<organism evidence="2 3">
    <name type="scientific">Miscanthus lutarioriparius</name>
    <dbReference type="NCBI Taxonomy" id="422564"/>
    <lineage>
        <taxon>Eukaryota</taxon>
        <taxon>Viridiplantae</taxon>
        <taxon>Streptophyta</taxon>
        <taxon>Embryophyta</taxon>
        <taxon>Tracheophyta</taxon>
        <taxon>Spermatophyta</taxon>
        <taxon>Magnoliopsida</taxon>
        <taxon>Liliopsida</taxon>
        <taxon>Poales</taxon>
        <taxon>Poaceae</taxon>
        <taxon>PACMAD clade</taxon>
        <taxon>Panicoideae</taxon>
        <taxon>Andropogonodae</taxon>
        <taxon>Andropogoneae</taxon>
        <taxon>Saccharinae</taxon>
        <taxon>Miscanthus</taxon>
    </lineage>
</organism>
<gene>
    <name evidence="2" type="ORF">NCGR_LOCUS21215</name>
</gene>
<accession>A0A811P035</accession>
<proteinExistence type="predicted"/>
<feature type="region of interest" description="Disordered" evidence="1">
    <location>
        <begin position="56"/>
        <end position="79"/>
    </location>
</feature>
<dbReference type="Proteomes" id="UP000604825">
    <property type="component" value="Unassembled WGS sequence"/>
</dbReference>
<comment type="caution">
    <text evidence="2">The sequence shown here is derived from an EMBL/GenBank/DDBJ whole genome shotgun (WGS) entry which is preliminary data.</text>
</comment>
<keyword evidence="3" id="KW-1185">Reference proteome</keyword>
<protein>
    <submittedName>
        <fullName evidence="2">Uncharacterized protein</fullName>
    </submittedName>
</protein>